<dbReference type="PROSITE" id="PS50920">
    <property type="entry name" value="SOLCAR"/>
    <property type="match status" value="3"/>
</dbReference>
<dbReference type="InterPro" id="IPR011032">
    <property type="entry name" value="GroES-like_sf"/>
</dbReference>
<feature type="repeat" description="Solcar" evidence="13">
    <location>
        <begin position="637"/>
        <end position="726"/>
    </location>
</feature>
<dbReference type="InterPro" id="IPR020843">
    <property type="entry name" value="ER"/>
</dbReference>
<feature type="region of interest" description="Disordered" evidence="15">
    <location>
        <begin position="158"/>
        <end position="209"/>
    </location>
</feature>
<comment type="similarity">
    <text evidence="3">Belongs to the mitochondrial carrier (TC 2.A.29) family.</text>
</comment>
<keyword evidence="4" id="KW-0813">Transport</keyword>
<evidence type="ECO:0000256" key="7">
    <source>
        <dbReference type="ARBA" id="ARBA00022737"/>
    </source>
</evidence>
<dbReference type="Pfam" id="PF08240">
    <property type="entry name" value="ADH_N"/>
    <property type="match status" value="1"/>
</dbReference>
<dbReference type="RefSeq" id="XP_035345948.1">
    <property type="nucleotide sequence ID" value="XM_035490055.1"/>
</dbReference>
<evidence type="ECO:0000256" key="10">
    <source>
        <dbReference type="ARBA" id="ARBA00022989"/>
    </source>
</evidence>
<keyword evidence="9 14" id="KW-0862">Zinc</keyword>
<dbReference type="Gene3D" id="3.90.180.10">
    <property type="entry name" value="Medium-chain alcohol dehydrogenases, catalytic domain"/>
    <property type="match status" value="1"/>
</dbReference>
<evidence type="ECO:0000256" key="9">
    <source>
        <dbReference type="ARBA" id="ARBA00022833"/>
    </source>
</evidence>
<evidence type="ECO:0000256" key="3">
    <source>
        <dbReference type="ARBA" id="ARBA00006375"/>
    </source>
</evidence>
<keyword evidence="7" id="KW-0677">Repeat</keyword>
<evidence type="ECO:0000256" key="11">
    <source>
        <dbReference type="ARBA" id="ARBA00023002"/>
    </source>
</evidence>
<dbReference type="InterPro" id="IPR036291">
    <property type="entry name" value="NAD(P)-bd_dom_sf"/>
</dbReference>
<dbReference type="CDD" id="cd05283">
    <property type="entry name" value="CAD1"/>
    <property type="match status" value="1"/>
</dbReference>
<keyword evidence="18" id="KW-1185">Reference proteome</keyword>
<feature type="compositionally biased region" description="Acidic residues" evidence="15">
    <location>
        <begin position="359"/>
        <end position="370"/>
    </location>
</feature>
<evidence type="ECO:0000313" key="18">
    <source>
        <dbReference type="Proteomes" id="UP000509510"/>
    </source>
</evidence>
<dbReference type="OrthoDB" id="18574at2759"/>
<dbReference type="GeneID" id="55994406"/>
<organism evidence="17 18">
    <name type="scientific">Talaromyces rugulosus</name>
    <name type="common">Penicillium rugulosum</name>
    <dbReference type="NCBI Taxonomy" id="121627"/>
    <lineage>
        <taxon>Eukaryota</taxon>
        <taxon>Fungi</taxon>
        <taxon>Dikarya</taxon>
        <taxon>Ascomycota</taxon>
        <taxon>Pezizomycotina</taxon>
        <taxon>Eurotiomycetes</taxon>
        <taxon>Eurotiomycetidae</taxon>
        <taxon>Eurotiales</taxon>
        <taxon>Trichocomaceae</taxon>
        <taxon>Talaromyces</taxon>
        <taxon>Talaromyces sect. Islandici</taxon>
    </lineage>
</organism>
<dbReference type="InterPro" id="IPR013154">
    <property type="entry name" value="ADH-like_N"/>
</dbReference>
<keyword evidence="5 13" id="KW-0812">Transmembrane</keyword>
<dbReference type="Pfam" id="PF00153">
    <property type="entry name" value="Mito_carr"/>
    <property type="match status" value="3"/>
</dbReference>
<feature type="compositionally biased region" description="Basic residues" evidence="15">
    <location>
        <begin position="1066"/>
        <end position="1076"/>
    </location>
</feature>
<comment type="cofactor">
    <cofactor evidence="1 14">
        <name>Zn(2+)</name>
        <dbReference type="ChEBI" id="CHEBI:29105"/>
    </cofactor>
</comment>
<evidence type="ECO:0000259" key="16">
    <source>
        <dbReference type="SMART" id="SM00829"/>
    </source>
</evidence>
<comment type="similarity">
    <text evidence="14">Belongs to the zinc-containing alcohol dehydrogenase family.</text>
</comment>
<keyword evidence="8" id="KW-0999">Mitochondrion inner membrane</keyword>
<keyword evidence="8" id="KW-0496">Mitochondrion</keyword>
<feature type="region of interest" description="Disordered" evidence="15">
    <location>
        <begin position="1054"/>
        <end position="1082"/>
    </location>
</feature>
<dbReference type="PROSITE" id="PS00059">
    <property type="entry name" value="ADH_ZINC"/>
    <property type="match status" value="1"/>
</dbReference>
<dbReference type="SUPFAM" id="SSF103506">
    <property type="entry name" value="Mitochondrial carrier"/>
    <property type="match status" value="1"/>
</dbReference>
<feature type="compositionally biased region" description="Acidic residues" evidence="15">
    <location>
        <begin position="404"/>
        <end position="426"/>
    </location>
</feature>
<reference evidence="18" key="1">
    <citation type="submission" date="2020-06" db="EMBL/GenBank/DDBJ databases">
        <title>A chromosome-scale genome assembly of Talaromyces rugulosus W13939.</title>
        <authorList>
            <person name="Wang B."/>
            <person name="Guo L."/>
            <person name="Ye K."/>
            <person name="Wang L."/>
        </authorList>
    </citation>
    <scope>NUCLEOTIDE SEQUENCE [LARGE SCALE GENOMIC DNA]</scope>
    <source>
        <strain evidence="18">W13939</strain>
    </source>
</reference>
<feature type="region of interest" description="Disordered" evidence="15">
    <location>
        <begin position="401"/>
        <end position="427"/>
    </location>
</feature>
<evidence type="ECO:0000256" key="8">
    <source>
        <dbReference type="ARBA" id="ARBA00022792"/>
    </source>
</evidence>
<dbReference type="KEGG" id="trg:TRUGW13939_06913"/>
<evidence type="ECO:0000256" key="13">
    <source>
        <dbReference type="PROSITE-ProRule" id="PRU00282"/>
    </source>
</evidence>
<evidence type="ECO:0000256" key="12">
    <source>
        <dbReference type="ARBA" id="ARBA00023136"/>
    </source>
</evidence>
<name>A0A7H8R2C9_TALRU</name>
<dbReference type="InterPro" id="IPR002328">
    <property type="entry name" value="ADH_Zn_CS"/>
</dbReference>
<keyword evidence="10" id="KW-1133">Transmembrane helix</keyword>
<evidence type="ECO:0000256" key="2">
    <source>
        <dbReference type="ARBA" id="ARBA00004141"/>
    </source>
</evidence>
<evidence type="ECO:0000256" key="6">
    <source>
        <dbReference type="ARBA" id="ARBA00022723"/>
    </source>
</evidence>
<dbReference type="EMBL" id="CP055901">
    <property type="protein sequence ID" value="QKX59771.1"/>
    <property type="molecule type" value="Genomic_DNA"/>
</dbReference>
<dbReference type="SUPFAM" id="SSF50129">
    <property type="entry name" value="GroES-like"/>
    <property type="match status" value="1"/>
</dbReference>
<keyword evidence="6 14" id="KW-0479">Metal-binding</keyword>
<feature type="domain" description="Enoyl reductase (ER)" evidence="16">
    <location>
        <begin position="1362"/>
        <end position="1690"/>
    </location>
</feature>
<dbReference type="InterPro" id="IPR013149">
    <property type="entry name" value="ADH-like_C"/>
</dbReference>
<evidence type="ECO:0000256" key="15">
    <source>
        <dbReference type="SAM" id="MobiDB-lite"/>
    </source>
</evidence>
<evidence type="ECO:0000256" key="14">
    <source>
        <dbReference type="RuleBase" id="RU361277"/>
    </source>
</evidence>
<dbReference type="Gene3D" id="3.40.50.720">
    <property type="entry name" value="NAD(P)-binding Rossmann-like Domain"/>
    <property type="match status" value="1"/>
</dbReference>
<sequence length="1698" mass="188020">HITAVTPQPYLSIPQTLPSRSVICYEPYLHHYLIFQTQDRHTKSLLMAYNNPDAPFFRPPPETFAMFADLAEDEDQDEEEIIPRNRHASNVPPQTPLFFQQGPALPLPRITPRAQHGRRPQTLNGQILHRPRREAPWHQGMYETDYIDDEADLVPKIPTLTSQGRLPPKALRGANPPRRPPGQGGSLPSPTQSSDSHDDNGGAFPLPTRYKPSYAQARTASRFSEFSVFASQKDKKKANQVQRIAESEEGLRKFLDEFPKDTRFLAKLPQIEKYKQKLNTPNELLNSGEAKWVYEVARAVERRRVVIESKAFEEQAKAQTGGISTKRKRKDTSSSPSSYGTPIRASTGGKTIPGHVVEESDEDSDDSDEEQGGRPRKKGQKTISGCDGSSISAFNVREALAETSESEAEDCSTEYDESDESDEESGDVIGDANAVLELGSVAVAEGEVEAEAEAEAEDDLQSLSHLSTYILIQEDLVIMADDDRRIYEPRLDAFELYHKYDYPERPKHEKDWKTAALQGPALPALGHAVAGAAGSAVSNVATYPLRLIVTRLQMQRLAARTQSSKSSSKRESYAGMLDAAQKIYTKDGGIKGFFTGVGDDTWKTIADSFLFFLAYTALRERRLSSNLGAGGKKRSVLPVLDELAIGVIAGAFSKFWTTPLANIVTRKQAAAILSDNASDEISTKKVAAQISAERGISGFWAGYSASLFLTLNPSITFFLNEFLKYLVLPRQKRRNPPAVVTFLLAAISKAVASTVTYPVSLAKTRLQANPSSGEKTKSSSPAQAFRLEIFQALHSIAVEEGASALYDGIIGEVIKGFLSHGITMLTKDAVHSSIVKSYYAVLILLDKYPTPEELMVMAREQAEAYAEVAREGAKDLAETVKERVPSVTTANMSVDMTSNAPEYPPFEETNELAEIVGDYVEDDATEWRSLYHWFWNRFNAHLNFLHITLTQSITSPHRRSSPDVSPASLQRDPTTLNPRRLTLTMARSKRRKIGFEPTQAYTVDRLKKALRLYQRSKCHIKRRGLPHSYLGSYLRSSYYDLRIRQSNLEPIDIDCDDDSDGNYSPKSRKKRKRNKAKPAELPLPEQVQPQKLVIIFHFKSITAKMFLHKLAHSAVFSDLIEDSNDIEEEKKVTQVQKKPPASVRSIRTAYCHPLDCELGNNNGEPCEFCRNFTFGMFGLGLKEVTVADYGRGYGLEEVEGGHQSAGHERTRICHNCCLDRQYITNCPGHKLSSLPGLDPFTFDFGKAFRSLEEKKGGYKQVNQWCSLCLNPAFFRCSTELFIDKFARDIEDPSSPEASGCGILLCDSCKVLMERHGNDLARVVSSIPASEGVRADVDFLLPGSSLHRYFCEYFTVYRGAPDGSISETVTSLTDRPLVNDEVYVRVTHSGVCGSDLHFLPFGIALGHEGVGVVDKLGPNVKRLQIGDRVGWGFITDTCGGCSACLAGKLFLCESSQAYGPMGDANSGSFSTGAIRRESFLFQIPDMISSEDAAPLMCGGATVWAPLFLHDVKPNETVGIVGIGGVGHLAIQFARAMGCTVVAFSQTESKKQQSLELGASRFLATKGKNAEELLNTLQQKGPDNKSGRDFRLHHLIVTTSEMPDWDVFFPLIRNGATIFPMTATDLEKKLDIPHLQFLLRGIKIISALPDRKSYPDMLDFAASHGIRPIIEVAPMSVEGVTKSIQRLKGGLVRYRGVLRC</sequence>
<dbReference type="Pfam" id="PF00107">
    <property type="entry name" value="ADH_zinc_N"/>
    <property type="match status" value="1"/>
</dbReference>
<proteinExistence type="inferred from homology"/>
<dbReference type="InterPro" id="IPR023395">
    <property type="entry name" value="MCP_dom_sf"/>
</dbReference>
<dbReference type="InterPro" id="IPR018108">
    <property type="entry name" value="MCP_transmembrane"/>
</dbReference>
<comment type="subcellular location">
    <subcellularLocation>
        <location evidence="2">Membrane</location>
        <topology evidence="2">Multi-pass membrane protein</topology>
    </subcellularLocation>
</comment>
<evidence type="ECO:0000256" key="5">
    <source>
        <dbReference type="ARBA" id="ARBA00022692"/>
    </source>
</evidence>
<dbReference type="Proteomes" id="UP000509510">
    <property type="component" value="Chromosome IV"/>
</dbReference>
<evidence type="ECO:0000256" key="1">
    <source>
        <dbReference type="ARBA" id="ARBA00001947"/>
    </source>
</evidence>
<dbReference type="PROSITE" id="PS00065">
    <property type="entry name" value="D_2_HYDROXYACID_DH_1"/>
    <property type="match status" value="1"/>
</dbReference>
<dbReference type="GO" id="GO:0008270">
    <property type="term" value="F:zinc ion binding"/>
    <property type="evidence" value="ECO:0007669"/>
    <property type="project" value="InterPro"/>
</dbReference>
<protein>
    <recommendedName>
        <fullName evidence="16">Enoyl reductase (ER) domain-containing protein</fullName>
    </recommendedName>
</protein>
<dbReference type="GO" id="GO:0015217">
    <property type="term" value="F:ADP transmembrane transporter activity"/>
    <property type="evidence" value="ECO:0007669"/>
    <property type="project" value="TreeGrafter"/>
</dbReference>
<feature type="region of interest" description="Disordered" evidence="15">
    <location>
        <begin position="955"/>
        <end position="974"/>
    </location>
</feature>
<feature type="region of interest" description="Disordered" evidence="15">
    <location>
        <begin position="110"/>
        <end position="136"/>
    </location>
</feature>
<gene>
    <name evidence="17" type="ORF">TRUGW13939_06913</name>
</gene>
<dbReference type="GO" id="GO:0016020">
    <property type="term" value="C:membrane"/>
    <property type="evidence" value="ECO:0007669"/>
    <property type="project" value="UniProtKB-SubCell"/>
</dbReference>
<keyword evidence="11" id="KW-0560">Oxidoreductase</keyword>
<dbReference type="PANTHER" id="PTHR45939">
    <property type="entry name" value="PEROXISOMAL MEMBRANE PROTEIN PMP34-RELATED"/>
    <property type="match status" value="1"/>
</dbReference>
<dbReference type="Gene3D" id="1.50.40.10">
    <property type="entry name" value="Mitochondrial carrier domain"/>
    <property type="match status" value="1"/>
</dbReference>
<dbReference type="SUPFAM" id="SSF51735">
    <property type="entry name" value="NAD(P)-binding Rossmann-fold domains"/>
    <property type="match status" value="1"/>
</dbReference>
<dbReference type="SMART" id="SM00829">
    <property type="entry name" value="PKS_ER"/>
    <property type="match status" value="1"/>
</dbReference>
<feature type="non-terminal residue" evidence="17">
    <location>
        <position position="1"/>
    </location>
</feature>
<dbReference type="InterPro" id="IPR029752">
    <property type="entry name" value="D-isomer_DH_CS1"/>
</dbReference>
<dbReference type="GO" id="GO:0016616">
    <property type="term" value="F:oxidoreductase activity, acting on the CH-OH group of donors, NAD or NADP as acceptor"/>
    <property type="evidence" value="ECO:0007669"/>
    <property type="project" value="InterPro"/>
</dbReference>
<dbReference type="InterPro" id="IPR052217">
    <property type="entry name" value="Mito/Peroxisomal_Carrier"/>
</dbReference>
<accession>A0A7H8R2C9</accession>
<feature type="repeat" description="Solcar" evidence="13">
    <location>
        <begin position="736"/>
        <end position="833"/>
    </location>
</feature>
<evidence type="ECO:0000313" key="17">
    <source>
        <dbReference type="EMBL" id="QKX59771.1"/>
    </source>
</evidence>
<feature type="region of interest" description="Disordered" evidence="15">
    <location>
        <begin position="314"/>
        <end position="389"/>
    </location>
</feature>
<dbReference type="PANTHER" id="PTHR45939:SF2">
    <property type="entry name" value="CARRIER PROTEIN, PUTATIVE (AFU_ORTHOLOGUE AFUA_2G13870)-RELATED"/>
    <property type="match status" value="1"/>
</dbReference>
<evidence type="ECO:0000256" key="4">
    <source>
        <dbReference type="ARBA" id="ARBA00022448"/>
    </source>
</evidence>
<dbReference type="InterPro" id="IPR047109">
    <property type="entry name" value="CAD-like"/>
</dbReference>
<feature type="repeat" description="Solcar" evidence="13">
    <location>
        <begin position="522"/>
        <end position="621"/>
    </location>
</feature>
<keyword evidence="12 13" id="KW-0472">Membrane</keyword>